<sequence>MEMSHDEDPKVRYQVLHNCCDGSPSWRENDVIHTIESMHNDSDPKIRRTVHKILTNYSRTGAWNIL</sequence>
<gene>
    <name evidence="1" type="ORF">DFA_04256</name>
</gene>
<dbReference type="KEGG" id="dfa:DFA_04256"/>
<keyword evidence="2" id="KW-1185">Reference proteome</keyword>
<reference evidence="2" key="1">
    <citation type="journal article" date="2011" name="Genome Res.">
        <title>Phylogeny-wide analysis of social amoeba genomes highlights ancient origins for complex intercellular communication.</title>
        <authorList>
            <person name="Heidel A.J."/>
            <person name="Lawal H.M."/>
            <person name="Felder M."/>
            <person name="Schilde C."/>
            <person name="Helps N.R."/>
            <person name="Tunggal B."/>
            <person name="Rivero F."/>
            <person name="John U."/>
            <person name="Schleicher M."/>
            <person name="Eichinger L."/>
            <person name="Platzer M."/>
            <person name="Noegel A.A."/>
            <person name="Schaap P."/>
            <person name="Gloeckner G."/>
        </authorList>
    </citation>
    <scope>NUCLEOTIDE SEQUENCE [LARGE SCALE GENOMIC DNA]</scope>
    <source>
        <strain evidence="2">SH3</strain>
    </source>
</reference>
<dbReference type="InterPro" id="IPR011989">
    <property type="entry name" value="ARM-like"/>
</dbReference>
<dbReference type="RefSeq" id="XP_004359989.1">
    <property type="nucleotide sequence ID" value="XM_004359932.1"/>
</dbReference>
<name>F4PP25_CACFS</name>
<dbReference type="SUPFAM" id="SSF48371">
    <property type="entry name" value="ARM repeat"/>
    <property type="match status" value="1"/>
</dbReference>
<dbReference type="EMBL" id="GL883009">
    <property type="protein sequence ID" value="EGG22138.1"/>
    <property type="molecule type" value="Genomic_DNA"/>
</dbReference>
<evidence type="ECO:0000313" key="1">
    <source>
        <dbReference type="EMBL" id="EGG22138.1"/>
    </source>
</evidence>
<evidence type="ECO:0008006" key="3">
    <source>
        <dbReference type="Google" id="ProtNLM"/>
    </source>
</evidence>
<dbReference type="GeneID" id="14874337"/>
<protein>
    <recommendedName>
        <fullName evidence="3">HEAT repeat domain-containing protein</fullName>
    </recommendedName>
</protein>
<dbReference type="OrthoDB" id="16167at2759"/>
<accession>F4PP25</accession>
<dbReference type="Gene3D" id="1.25.10.10">
    <property type="entry name" value="Leucine-rich Repeat Variant"/>
    <property type="match status" value="1"/>
</dbReference>
<dbReference type="Proteomes" id="UP000007797">
    <property type="component" value="Unassembled WGS sequence"/>
</dbReference>
<proteinExistence type="predicted"/>
<dbReference type="InterPro" id="IPR016024">
    <property type="entry name" value="ARM-type_fold"/>
</dbReference>
<dbReference type="AlphaFoldDB" id="F4PP25"/>
<organism evidence="1 2">
    <name type="scientific">Cavenderia fasciculata</name>
    <name type="common">Slime mold</name>
    <name type="synonym">Dictyostelium fasciculatum</name>
    <dbReference type="NCBI Taxonomy" id="261658"/>
    <lineage>
        <taxon>Eukaryota</taxon>
        <taxon>Amoebozoa</taxon>
        <taxon>Evosea</taxon>
        <taxon>Eumycetozoa</taxon>
        <taxon>Dictyostelia</taxon>
        <taxon>Acytosteliales</taxon>
        <taxon>Cavenderiaceae</taxon>
        <taxon>Cavenderia</taxon>
    </lineage>
</organism>
<evidence type="ECO:0000313" key="2">
    <source>
        <dbReference type="Proteomes" id="UP000007797"/>
    </source>
</evidence>